<dbReference type="Pfam" id="PF09339">
    <property type="entry name" value="HTH_IclR"/>
    <property type="match status" value="1"/>
</dbReference>
<dbReference type="InterPro" id="IPR012794">
    <property type="entry name" value="PcaR_PcaU"/>
</dbReference>
<reference evidence="8" key="1">
    <citation type="submission" date="2017-04" db="EMBL/GenBank/DDBJ databases">
        <authorList>
            <person name="Varghese N."/>
            <person name="Submissions S."/>
        </authorList>
    </citation>
    <scope>NUCLEOTIDE SEQUENCE [LARGE SCALE GENOMIC DNA]</scope>
    <source>
        <strain evidence="8">DSM 22618</strain>
    </source>
</reference>
<dbReference type="Proteomes" id="UP000192920">
    <property type="component" value="Unassembled WGS sequence"/>
</dbReference>
<dbReference type="STRING" id="1123014.SAMN02745746_03307"/>
<evidence type="ECO:0000256" key="1">
    <source>
        <dbReference type="ARBA" id="ARBA00023015"/>
    </source>
</evidence>
<dbReference type="InterPro" id="IPR014757">
    <property type="entry name" value="Tscrpt_reg_IclR_C"/>
</dbReference>
<sequence>MDALTEMTHGHLHREPAAPRHDTRRPMYNTEDRPAEDLEEQSGPDESSDDTPQTAAEDIASQSGDPNFMTSLARGLTVIQAFSQQRRLMSISQISQKTGIPRAAVRRCLYTLNKLGFVSAEDGRNFALRPRILSLGHAYLASTPLAKAAQPVLRHISNTLNESSSIAILDGDDILYIARASTSRIMTIDLDIGSRLPAAYTSMGRVLLASLPAEEREAQLARAKLIKYTSHTLITVDDLRAELEKVRAQGYAIVDQELEIGLRSIAVPIAASDGKVVAAMNIGVQAGRVSLSDLETRILPVLQAGSNELSLLLP</sequence>
<dbReference type="InterPro" id="IPR005471">
    <property type="entry name" value="Tscrpt_reg_IclR_N"/>
</dbReference>
<keyword evidence="2" id="KW-0238">DNA-binding</keyword>
<dbReference type="GO" id="GO:0046278">
    <property type="term" value="P:3,4-dihydroxybenzoate metabolic process"/>
    <property type="evidence" value="ECO:0007669"/>
    <property type="project" value="InterPro"/>
</dbReference>
<dbReference type="EMBL" id="FXAG01000021">
    <property type="protein sequence ID" value="SMF44465.1"/>
    <property type="molecule type" value="Genomic_DNA"/>
</dbReference>
<feature type="domain" description="IclR-ED" evidence="6">
    <location>
        <begin position="131"/>
        <end position="314"/>
    </location>
</feature>
<keyword evidence="8" id="KW-1185">Reference proteome</keyword>
<feature type="region of interest" description="Disordered" evidence="4">
    <location>
        <begin position="1"/>
        <end position="67"/>
    </location>
</feature>
<gene>
    <name evidence="7" type="ORF">SAMN02745746_03307</name>
</gene>
<dbReference type="PANTHER" id="PTHR30136:SF34">
    <property type="entry name" value="TRANSCRIPTIONAL REGULATOR"/>
    <property type="match status" value="1"/>
</dbReference>
<evidence type="ECO:0000313" key="7">
    <source>
        <dbReference type="EMBL" id="SMF44465.1"/>
    </source>
</evidence>
<evidence type="ECO:0000259" key="6">
    <source>
        <dbReference type="PROSITE" id="PS51078"/>
    </source>
</evidence>
<evidence type="ECO:0000256" key="4">
    <source>
        <dbReference type="SAM" id="MobiDB-lite"/>
    </source>
</evidence>
<dbReference type="InterPro" id="IPR029016">
    <property type="entry name" value="GAF-like_dom_sf"/>
</dbReference>
<feature type="domain" description="HTH iclR-type" evidence="5">
    <location>
        <begin position="69"/>
        <end position="130"/>
    </location>
</feature>
<evidence type="ECO:0000259" key="5">
    <source>
        <dbReference type="PROSITE" id="PS51077"/>
    </source>
</evidence>
<evidence type="ECO:0000313" key="8">
    <source>
        <dbReference type="Proteomes" id="UP000192920"/>
    </source>
</evidence>
<dbReference type="InterPro" id="IPR050707">
    <property type="entry name" value="HTH_MetabolicPath_Reg"/>
</dbReference>
<feature type="compositionally biased region" description="Acidic residues" evidence="4">
    <location>
        <begin position="37"/>
        <end position="49"/>
    </location>
</feature>
<dbReference type="Pfam" id="PF01614">
    <property type="entry name" value="IclR_C"/>
    <property type="match status" value="1"/>
</dbReference>
<feature type="compositionally biased region" description="Polar residues" evidence="4">
    <location>
        <begin position="50"/>
        <end position="67"/>
    </location>
</feature>
<protein>
    <submittedName>
        <fullName evidence="7">Transcriptional regulator, IclR family</fullName>
    </submittedName>
</protein>
<dbReference type="Gene3D" id="3.30.450.40">
    <property type="match status" value="1"/>
</dbReference>
<evidence type="ECO:0000256" key="2">
    <source>
        <dbReference type="ARBA" id="ARBA00023125"/>
    </source>
</evidence>
<dbReference type="GO" id="GO:0003700">
    <property type="term" value="F:DNA-binding transcription factor activity"/>
    <property type="evidence" value="ECO:0007669"/>
    <property type="project" value="TreeGrafter"/>
</dbReference>
<dbReference type="SUPFAM" id="SSF46785">
    <property type="entry name" value="Winged helix' DNA-binding domain"/>
    <property type="match status" value="1"/>
</dbReference>
<organism evidence="7 8">
    <name type="scientific">Pseudogulbenkiania subflava DSM 22618</name>
    <dbReference type="NCBI Taxonomy" id="1123014"/>
    <lineage>
        <taxon>Bacteria</taxon>
        <taxon>Pseudomonadati</taxon>
        <taxon>Pseudomonadota</taxon>
        <taxon>Betaproteobacteria</taxon>
        <taxon>Neisseriales</taxon>
        <taxon>Chromobacteriaceae</taxon>
        <taxon>Pseudogulbenkiania</taxon>
    </lineage>
</organism>
<dbReference type="PANTHER" id="PTHR30136">
    <property type="entry name" value="HELIX-TURN-HELIX TRANSCRIPTIONAL REGULATOR, ICLR FAMILY"/>
    <property type="match status" value="1"/>
</dbReference>
<dbReference type="SMART" id="SM00346">
    <property type="entry name" value="HTH_ICLR"/>
    <property type="match status" value="1"/>
</dbReference>
<keyword evidence="1" id="KW-0805">Transcription regulation</keyword>
<accession>A0A1Y6C9S9</accession>
<dbReference type="NCBIfam" id="TIGR02431">
    <property type="entry name" value="pcaR_pcaU"/>
    <property type="match status" value="1"/>
</dbReference>
<dbReference type="AlphaFoldDB" id="A0A1Y6C9S9"/>
<dbReference type="GO" id="GO:0045892">
    <property type="term" value="P:negative regulation of DNA-templated transcription"/>
    <property type="evidence" value="ECO:0007669"/>
    <property type="project" value="TreeGrafter"/>
</dbReference>
<dbReference type="Gene3D" id="1.10.10.10">
    <property type="entry name" value="Winged helix-like DNA-binding domain superfamily/Winged helix DNA-binding domain"/>
    <property type="match status" value="1"/>
</dbReference>
<dbReference type="SUPFAM" id="SSF55781">
    <property type="entry name" value="GAF domain-like"/>
    <property type="match status" value="1"/>
</dbReference>
<dbReference type="PROSITE" id="PS51078">
    <property type="entry name" value="ICLR_ED"/>
    <property type="match status" value="1"/>
</dbReference>
<dbReference type="InterPro" id="IPR036388">
    <property type="entry name" value="WH-like_DNA-bd_sf"/>
</dbReference>
<proteinExistence type="predicted"/>
<name>A0A1Y6C9S9_9NEIS</name>
<keyword evidence="3" id="KW-0804">Transcription</keyword>
<feature type="compositionally biased region" description="Basic and acidic residues" evidence="4">
    <location>
        <begin position="13"/>
        <end position="36"/>
    </location>
</feature>
<evidence type="ECO:0000256" key="3">
    <source>
        <dbReference type="ARBA" id="ARBA00023163"/>
    </source>
</evidence>
<dbReference type="GO" id="GO:0003677">
    <property type="term" value="F:DNA binding"/>
    <property type="evidence" value="ECO:0007669"/>
    <property type="project" value="UniProtKB-KW"/>
</dbReference>
<dbReference type="InterPro" id="IPR036390">
    <property type="entry name" value="WH_DNA-bd_sf"/>
</dbReference>
<dbReference type="PROSITE" id="PS51077">
    <property type="entry name" value="HTH_ICLR"/>
    <property type="match status" value="1"/>
</dbReference>
<dbReference type="GO" id="GO:0045893">
    <property type="term" value="P:positive regulation of DNA-templated transcription"/>
    <property type="evidence" value="ECO:0007669"/>
    <property type="project" value="InterPro"/>
</dbReference>